<dbReference type="OrthoDB" id="3911868at2"/>
<evidence type="ECO:0008006" key="5">
    <source>
        <dbReference type="Google" id="ProtNLM"/>
    </source>
</evidence>
<reference evidence="3 4" key="1">
    <citation type="journal article" date="2019" name="Int. J. Syst. Evol. Microbiol.">
        <title>Streptomyces cyaneochromogenes sp. nov., a blue pigment-producing actinomycete from manganese-contaminated soil.</title>
        <authorList>
            <person name="Tang X."/>
            <person name="Zhao J."/>
            <person name="Li K."/>
            <person name="Chen Z."/>
            <person name="Sun Y."/>
            <person name="Gao J."/>
        </authorList>
    </citation>
    <scope>NUCLEOTIDE SEQUENCE [LARGE SCALE GENOMIC DNA]</scope>
    <source>
        <strain evidence="3 4">MK-45</strain>
    </source>
</reference>
<dbReference type="EMBL" id="CP034539">
    <property type="protein sequence ID" value="AZQ32303.1"/>
    <property type="molecule type" value="Genomic_DNA"/>
</dbReference>
<dbReference type="InterPro" id="IPR011990">
    <property type="entry name" value="TPR-like_helical_dom_sf"/>
</dbReference>
<keyword evidence="2" id="KW-0472">Membrane</keyword>
<dbReference type="KEGG" id="scya:EJ357_01555"/>
<feature type="region of interest" description="Disordered" evidence="1">
    <location>
        <begin position="71"/>
        <end position="100"/>
    </location>
</feature>
<evidence type="ECO:0000256" key="2">
    <source>
        <dbReference type="SAM" id="Phobius"/>
    </source>
</evidence>
<dbReference type="RefSeq" id="WP_126387860.1">
    <property type="nucleotide sequence ID" value="NZ_CP034539.1"/>
</dbReference>
<gene>
    <name evidence="3" type="ORF">EJ357_01555</name>
</gene>
<keyword evidence="2" id="KW-0812">Transmembrane</keyword>
<evidence type="ECO:0000313" key="3">
    <source>
        <dbReference type="EMBL" id="AZQ32303.1"/>
    </source>
</evidence>
<keyword evidence="4" id="KW-1185">Reference proteome</keyword>
<name>A0A3S9LZF0_9ACTN</name>
<dbReference type="Proteomes" id="UP000280298">
    <property type="component" value="Chromosome"/>
</dbReference>
<feature type="transmembrane region" description="Helical" evidence="2">
    <location>
        <begin position="28"/>
        <end position="52"/>
    </location>
</feature>
<feature type="compositionally biased region" description="Low complexity" evidence="1">
    <location>
        <begin position="121"/>
        <end position="130"/>
    </location>
</feature>
<sequence>MVPEFAAPAATDGGGFWEGFWEQSGGTAVWVLGIFAVIVVIVAVRLGSGLLLRHRSSRLLPVVVCEDRGLLGSQGNGHRGNGNGNGPGGAGHGQQSARTGELAAHITEHMAADGLGPRVLTPGSGTTTGPDPVPETASSPHGWVDVMKRLALFQPRAYHVMLHCLSAGNAHPRFSVRILYMPKNIVVAAAVVEGEPIRLWATAEERRRRDKNLYERIACYCTVKILGDPRSQDRIPRWESWGDDLDSYRFYRMGIRAQEKALAAKKRNDPAQERAHYRHALKHYDDAAGLVPGNLTVRLQQAGVRELIGQDHGAEEPATHIRRAIEIYEDCVQLWPEHVETAYRLSIACAEQNRGRDRNRNPDLGQANHWPADYERASREHLKLLLKRLSWPVMVRRYARTWLPGRRNLGERRYWRQWFSFERPHPSLRTRRRSFLAAVRIAEAAEELRMNRQPEPDRLREAFNTVAKEVTGGVWARWGWLWGGPDWGIRRLLHADHRLGRGHAGHEFPEPTGWRRRARIRTHAEALIAGPSPRHRVPTRASTGYLVYYNAACFLSLALRVQPPAGSTTWSGDEWREDCARAAVAHLNSSLRVTRSQFSAAWAERDTDLRPLFTGRLGDEPAAPRRWGRIGRNWAGFAGIDGTD</sequence>
<keyword evidence="2" id="KW-1133">Transmembrane helix</keyword>
<dbReference type="SUPFAM" id="SSF48452">
    <property type="entry name" value="TPR-like"/>
    <property type="match status" value="1"/>
</dbReference>
<protein>
    <recommendedName>
        <fullName evidence="5">Tetratricopeptide repeat protein</fullName>
    </recommendedName>
</protein>
<organism evidence="3 4">
    <name type="scientific">Streptomyces cyaneochromogenes</name>
    <dbReference type="NCBI Taxonomy" id="2496836"/>
    <lineage>
        <taxon>Bacteria</taxon>
        <taxon>Bacillati</taxon>
        <taxon>Actinomycetota</taxon>
        <taxon>Actinomycetes</taxon>
        <taxon>Kitasatosporales</taxon>
        <taxon>Streptomycetaceae</taxon>
        <taxon>Streptomyces</taxon>
    </lineage>
</organism>
<feature type="region of interest" description="Disordered" evidence="1">
    <location>
        <begin position="115"/>
        <end position="140"/>
    </location>
</feature>
<proteinExistence type="predicted"/>
<feature type="compositionally biased region" description="Gly residues" evidence="1">
    <location>
        <begin position="72"/>
        <end position="92"/>
    </location>
</feature>
<evidence type="ECO:0000313" key="4">
    <source>
        <dbReference type="Proteomes" id="UP000280298"/>
    </source>
</evidence>
<accession>A0A3S9LZF0</accession>
<dbReference type="AlphaFoldDB" id="A0A3S9LZF0"/>
<evidence type="ECO:0000256" key="1">
    <source>
        <dbReference type="SAM" id="MobiDB-lite"/>
    </source>
</evidence>